<evidence type="ECO:0000259" key="2">
    <source>
        <dbReference type="PROSITE" id="PS50164"/>
    </source>
</evidence>
<accession>A0A9X0CRR2</accession>
<dbReference type="InterPro" id="IPR000305">
    <property type="entry name" value="GIY-YIG_endonuc"/>
</dbReference>
<feature type="compositionally biased region" description="Polar residues" evidence="1">
    <location>
        <begin position="141"/>
        <end position="157"/>
    </location>
</feature>
<evidence type="ECO:0000313" key="3">
    <source>
        <dbReference type="EMBL" id="KAJ7371099.1"/>
    </source>
</evidence>
<sequence>MCDKLSKERWAPYDVSTVDKVPGIYAIGEKRKSETKYLYVGRSNDVKRRLQEHKSQAKQDIDKRVAGKFKQHKESNLRIKYVHEQRQKSKEGAYMQSLKEKHGYRPVLNKREGDGCASCAGGQIKSKSKNTAKSSTGGPKVQSSGRPSFRTSGSTKVGPSGASGRSSSGLKVSTGRSSFGGPKVSSGRSSFGGPKVSSGRSSFGGPKVSSGRSSFGGPKVSSGRSSFGGPKVSSGRSSFKSSGRRK</sequence>
<feature type="compositionally biased region" description="Basic and acidic residues" evidence="1">
    <location>
        <begin position="100"/>
        <end position="114"/>
    </location>
</feature>
<feature type="region of interest" description="Disordered" evidence="1">
    <location>
        <begin position="100"/>
        <end position="246"/>
    </location>
</feature>
<evidence type="ECO:0000256" key="1">
    <source>
        <dbReference type="SAM" id="MobiDB-lite"/>
    </source>
</evidence>
<protein>
    <recommendedName>
        <fullName evidence="2">GIY-YIG domain-containing protein</fullName>
    </recommendedName>
</protein>
<comment type="caution">
    <text evidence="3">The sequence shown here is derived from an EMBL/GenBank/DDBJ whole genome shotgun (WGS) entry which is preliminary data.</text>
</comment>
<feature type="compositionally biased region" description="Low complexity" evidence="1">
    <location>
        <begin position="158"/>
        <end position="169"/>
    </location>
</feature>
<dbReference type="Gene3D" id="3.40.1440.10">
    <property type="entry name" value="GIY-YIG endonuclease"/>
    <property type="match status" value="1"/>
</dbReference>
<dbReference type="Proteomes" id="UP001163046">
    <property type="component" value="Unassembled WGS sequence"/>
</dbReference>
<dbReference type="OrthoDB" id="5988700at2759"/>
<dbReference type="AlphaFoldDB" id="A0A9X0CRR2"/>
<keyword evidence="4" id="KW-1185">Reference proteome</keyword>
<reference evidence="3" key="1">
    <citation type="submission" date="2023-01" db="EMBL/GenBank/DDBJ databases">
        <title>Genome assembly of the deep-sea coral Lophelia pertusa.</title>
        <authorList>
            <person name="Herrera S."/>
            <person name="Cordes E."/>
        </authorList>
    </citation>
    <scope>NUCLEOTIDE SEQUENCE</scope>
    <source>
        <strain evidence="3">USNM1676648</strain>
        <tissue evidence="3">Polyp</tissue>
    </source>
</reference>
<dbReference type="PROSITE" id="PS50164">
    <property type="entry name" value="GIY_YIG"/>
    <property type="match status" value="1"/>
</dbReference>
<dbReference type="Pfam" id="PF01541">
    <property type="entry name" value="GIY-YIG"/>
    <property type="match status" value="1"/>
</dbReference>
<gene>
    <name evidence="3" type="ORF">OS493_027787</name>
</gene>
<organism evidence="3 4">
    <name type="scientific">Desmophyllum pertusum</name>
    <dbReference type="NCBI Taxonomy" id="174260"/>
    <lineage>
        <taxon>Eukaryota</taxon>
        <taxon>Metazoa</taxon>
        <taxon>Cnidaria</taxon>
        <taxon>Anthozoa</taxon>
        <taxon>Hexacorallia</taxon>
        <taxon>Scleractinia</taxon>
        <taxon>Caryophylliina</taxon>
        <taxon>Caryophylliidae</taxon>
        <taxon>Desmophyllum</taxon>
    </lineage>
</organism>
<feature type="domain" description="GIY-YIG" evidence="2">
    <location>
        <begin position="20"/>
        <end position="110"/>
    </location>
</feature>
<dbReference type="SUPFAM" id="SSF82771">
    <property type="entry name" value="GIY-YIG endonuclease"/>
    <property type="match status" value="1"/>
</dbReference>
<dbReference type="EMBL" id="MU826851">
    <property type="protein sequence ID" value="KAJ7371099.1"/>
    <property type="molecule type" value="Genomic_DNA"/>
</dbReference>
<evidence type="ECO:0000313" key="4">
    <source>
        <dbReference type="Proteomes" id="UP001163046"/>
    </source>
</evidence>
<dbReference type="InterPro" id="IPR035901">
    <property type="entry name" value="GIY-YIG_endonuc_sf"/>
</dbReference>
<proteinExistence type="predicted"/>
<feature type="compositionally biased region" description="Low complexity" evidence="1">
    <location>
        <begin position="233"/>
        <end position="246"/>
    </location>
</feature>
<name>A0A9X0CRR2_9CNID</name>